<dbReference type="Gene3D" id="1.10.287.1490">
    <property type="match status" value="1"/>
</dbReference>
<feature type="region of interest" description="Disordered" evidence="2">
    <location>
        <begin position="439"/>
        <end position="523"/>
    </location>
</feature>
<keyword evidence="1" id="KW-0175">Coiled coil</keyword>
<evidence type="ECO:0000313" key="5">
    <source>
        <dbReference type="Proteomes" id="UP000267019"/>
    </source>
</evidence>
<evidence type="ECO:0000256" key="3">
    <source>
        <dbReference type="SAM" id="Phobius"/>
    </source>
</evidence>
<keyword evidence="3" id="KW-1133">Transmembrane helix</keyword>
<feature type="transmembrane region" description="Helical" evidence="3">
    <location>
        <begin position="339"/>
        <end position="358"/>
    </location>
</feature>
<feature type="compositionally biased region" description="Basic and acidic residues" evidence="2">
    <location>
        <begin position="450"/>
        <end position="466"/>
    </location>
</feature>
<reference evidence="4 5" key="1">
    <citation type="submission" date="2018-10" db="EMBL/GenBank/DDBJ databases">
        <title>Genomic Encyclopedia of Type Strains, Phase IV (KMG-IV): sequencing the most valuable type-strain genomes for metagenomic binning, comparative biology and taxonomic classification.</title>
        <authorList>
            <person name="Goeker M."/>
        </authorList>
    </citation>
    <scope>NUCLEOTIDE SEQUENCE [LARGE SCALE GENOMIC DNA]</scope>
    <source>
        <strain evidence="4 5">DSM 22653</strain>
    </source>
</reference>
<organism evidence="4 5">
    <name type="scientific">Brockia lithotrophica</name>
    <dbReference type="NCBI Taxonomy" id="933949"/>
    <lineage>
        <taxon>Bacteria</taxon>
        <taxon>Bacillati</taxon>
        <taxon>Bacillota</taxon>
        <taxon>Bacilli</taxon>
        <taxon>Bacillales</taxon>
        <taxon>Bacillales Family X. Incertae Sedis</taxon>
        <taxon>Brockia</taxon>
    </lineage>
</organism>
<evidence type="ECO:0000256" key="2">
    <source>
        <dbReference type="SAM" id="MobiDB-lite"/>
    </source>
</evidence>
<accession>A0A660L5Y2</accession>
<feature type="coiled-coil region" evidence="1">
    <location>
        <begin position="356"/>
        <end position="421"/>
    </location>
</feature>
<proteinExistence type="predicted"/>
<keyword evidence="3" id="KW-0812">Transmembrane</keyword>
<gene>
    <name evidence="4" type="ORF">C7438_0263</name>
</gene>
<protein>
    <recommendedName>
        <fullName evidence="6">Type IV pilus assembly protein PilM</fullName>
    </recommendedName>
</protein>
<dbReference type="OrthoDB" id="5468993at2"/>
<keyword evidence="3" id="KW-0472">Membrane</keyword>
<dbReference type="EMBL" id="RBIJ01000001">
    <property type="protein sequence ID" value="RKQ88624.1"/>
    <property type="molecule type" value="Genomic_DNA"/>
</dbReference>
<comment type="caution">
    <text evidence="4">The sequence shown here is derived from an EMBL/GenBank/DDBJ whole genome shotgun (WGS) entry which is preliminary data.</text>
</comment>
<dbReference type="RefSeq" id="WP_121443544.1">
    <property type="nucleotide sequence ID" value="NZ_RBIJ01000001.1"/>
</dbReference>
<evidence type="ECO:0008006" key="6">
    <source>
        <dbReference type="Google" id="ProtNLM"/>
    </source>
</evidence>
<dbReference type="Gene3D" id="3.30.420.380">
    <property type="match status" value="1"/>
</dbReference>
<name>A0A660L5Y2_9BACL</name>
<evidence type="ECO:0000256" key="1">
    <source>
        <dbReference type="SAM" id="Coils"/>
    </source>
</evidence>
<keyword evidence="5" id="KW-1185">Reference proteome</keyword>
<dbReference type="AlphaFoldDB" id="A0A660L5Y2"/>
<dbReference type="Proteomes" id="UP000267019">
    <property type="component" value="Unassembled WGS sequence"/>
</dbReference>
<sequence length="598" mass="65962">MLSVLALEVAERKVRAAVVRWSPTGMRVDVCTSLDREGAAGPFPEGEELSSVLRRLPFRPRKVVLVSPAVTTVEVSVDRVRLRRLRGAQLREVLRWEAEPFLPAPPTDYFLGYARGPESEDGRVVFWVSALLRDEYAALRTAFAERGLKLGKVFAPEFCFPVGGALGFRGRKFRDLLVAEVGEDAVRFARFRKGQVYALYVPPPEIAAPLLTFLAASAGSSEVSLEVGGTGSSFPLPSDVAAPLREALAIRGMLGLPVALVGSSDLRREGGSRTAALLAQLLGAEGVYVPAWVREGCGAEFAAAVGGGVRQLSLRGADRAIGVDDLEERVARMRERIQLYPLLATLAVGLIFGAHYLVVREQLARVQAEIQSLEEKKQEIDAAQARLQELKKEAETLRKKVQAVEAQTAFLQETYRTEEERIHRLLKVVAEDPEIFVDKVSKVPPPPVTQKDKKPASSPTVDKDKNTAPSPSTDKDKNTASPPATEKDKKESSPPTTEKDKTVPAQKKQQVPQDPYPPVDPSEAEKAYRVGGWSLTLEGIHRLLLRYQMQPWCQYVRLDLMKSDKVRVPREGPTEEGRAPVFEERPAYTFVLTVVFKE</sequence>
<feature type="compositionally biased region" description="Basic and acidic residues" evidence="2">
    <location>
        <begin position="485"/>
        <end position="502"/>
    </location>
</feature>
<evidence type="ECO:0000313" key="4">
    <source>
        <dbReference type="EMBL" id="RKQ88624.1"/>
    </source>
</evidence>